<dbReference type="Gene3D" id="3.40.50.300">
    <property type="entry name" value="P-loop containing nucleotide triphosphate hydrolases"/>
    <property type="match status" value="1"/>
</dbReference>
<dbReference type="SUPFAM" id="SSF52540">
    <property type="entry name" value="P-loop containing nucleoside triphosphate hydrolases"/>
    <property type="match status" value="1"/>
</dbReference>
<dbReference type="InterPro" id="IPR003439">
    <property type="entry name" value="ABC_transporter-like_ATP-bd"/>
</dbReference>
<dbReference type="SMART" id="SM00382">
    <property type="entry name" value="AAA"/>
    <property type="match status" value="1"/>
</dbReference>
<keyword evidence="7" id="KW-0472">Membrane</keyword>
<evidence type="ECO:0000313" key="10">
    <source>
        <dbReference type="EMBL" id="MDQ0369024.1"/>
    </source>
</evidence>
<dbReference type="GO" id="GO:0046677">
    <property type="term" value="P:response to antibiotic"/>
    <property type="evidence" value="ECO:0007669"/>
    <property type="project" value="UniProtKB-KW"/>
</dbReference>
<dbReference type="InterPro" id="IPR003593">
    <property type="entry name" value="AAA+_ATPase"/>
</dbReference>
<dbReference type="InterPro" id="IPR017871">
    <property type="entry name" value="ABC_transporter-like_CS"/>
</dbReference>
<comment type="subcellular location">
    <subcellularLocation>
        <location evidence="1">Cell membrane</location>
        <topology evidence="1">Peripheral membrane protein</topology>
    </subcellularLocation>
</comment>
<evidence type="ECO:0000256" key="2">
    <source>
        <dbReference type="ARBA" id="ARBA00022448"/>
    </source>
</evidence>
<dbReference type="FunFam" id="3.40.50.300:FF:000589">
    <property type="entry name" value="ABC transporter, ATP-binding subunit"/>
    <property type="match status" value="1"/>
</dbReference>
<dbReference type="EMBL" id="JAUSUZ010000001">
    <property type="protein sequence ID" value="MDQ0369024.1"/>
    <property type="molecule type" value="Genomic_DNA"/>
</dbReference>
<evidence type="ECO:0000256" key="3">
    <source>
        <dbReference type="ARBA" id="ARBA00022475"/>
    </source>
</evidence>
<keyword evidence="8" id="KW-0046">Antibiotic resistance</keyword>
<dbReference type="CDD" id="cd03230">
    <property type="entry name" value="ABC_DR_subfamily_A"/>
    <property type="match status" value="1"/>
</dbReference>
<keyword evidence="3" id="KW-1003">Cell membrane</keyword>
<evidence type="ECO:0000256" key="5">
    <source>
        <dbReference type="ARBA" id="ARBA00022840"/>
    </source>
</evidence>
<evidence type="ECO:0000256" key="8">
    <source>
        <dbReference type="ARBA" id="ARBA00023251"/>
    </source>
</evidence>
<evidence type="ECO:0000259" key="9">
    <source>
        <dbReference type="PROSITE" id="PS50893"/>
    </source>
</evidence>
<dbReference type="PROSITE" id="PS50893">
    <property type="entry name" value="ABC_TRANSPORTER_2"/>
    <property type="match status" value="1"/>
</dbReference>
<keyword evidence="6" id="KW-1278">Translocase</keyword>
<evidence type="ECO:0000256" key="1">
    <source>
        <dbReference type="ARBA" id="ARBA00004202"/>
    </source>
</evidence>
<accession>A0AAE3W401</accession>
<dbReference type="PANTHER" id="PTHR42711">
    <property type="entry name" value="ABC TRANSPORTER ATP-BINDING PROTEIN"/>
    <property type="match status" value="1"/>
</dbReference>
<dbReference type="GO" id="GO:0005524">
    <property type="term" value="F:ATP binding"/>
    <property type="evidence" value="ECO:0007669"/>
    <property type="project" value="UniProtKB-KW"/>
</dbReference>
<dbReference type="InterPro" id="IPR027417">
    <property type="entry name" value="P-loop_NTPase"/>
</dbReference>
<evidence type="ECO:0000256" key="6">
    <source>
        <dbReference type="ARBA" id="ARBA00022967"/>
    </source>
</evidence>
<dbReference type="GO" id="GO:0016887">
    <property type="term" value="F:ATP hydrolysis activity"/>
    <property type="evidence" value="ECO:0007669"/>
    <property type="project" value="InterPro"/>
</dbReference>
<protein>
    <submittedName>
        <fullName evidence="10">ABC-2 type transport system ATP-binding protein</fullName>
    </submittedName>
</protein>
<organism evidence="10 11">
    <name type="scientific">Catenuloplanes indicus</name>
    <dbReference type="NCBI Taxonomy" id="137267"/>
    <lineage>
        <taxon>Bacteria</taxon>
        <taxon>Bacillati</taxon>
        <taxon>Actinomycetota</taxon>
        <taxon>Actinomycetes</taxon>
        <taxon>Micromonosporales</taxon>
        <taxon>Micromonosporaceae</taxon>
        <taxon>Catenuloplanes</taxon>
    </lineage>
</organism>
<dbReference type="InterPro" id="IPR050763">
    <property type="entry name" value="ABC_transporter_ATP-binding"/>
</dbReference>
<comment type="caution">
    <text evidence="10">The sequence shown here is derived from an EMBL/GenBank/DDBJ whole genome shotgun (WGS) entry which is preliminary data.</text>
</comment>
<reference evidence="10 11" key="1">
    <citation type="submission" date="2023-07" db="EMBL/GenBank/DDBJ databases">
        <title>Sequencing the genomes of 1000 actinobacteria strains.</title>
        <authorList>
            <person name="Klenk H.-P."/>
        </authorList>
    </citation>
    <scope>NUCLEOTIDE SEQUENCE [LARGE SCALE GENOMIC DNA]</scope>
    <source>
        <strain evidence="10 11">DSM 44709</strain>
    </source>
</reference>
<evidence type="ECO:0000313" key="11">
    <source>
        <dbReference type="Proteomes" id="UP001240236"/>
    </source>
</evidence>
<evidence type="ECO:0000256" key="7">
    <source>
        <dbReference type="ARBA" id="ARBA00023136"/>
    </source>
</evidence>
<evidence type="ECO:0000256" key="4">
    <source>
        <dbReference type="ARBA" id="ARBA00022741"/>
    </source>
</evidence>
<feature type="domain" description="ABC transporter" evidence="9">
    <location>
        <begin position="4"/>
        <end position="229"/>
    </location>
</feature>
<proteinExistence type="predicted"/>
<dbReference type="RefSeq" id="WP_307243969.1">
    <property type="nucleotide sequence ID" value="NZ_JAUSUZ010000001.1"/>
</dbReference>
<keyword evidence="4" id="KW-0547">Nucleotide-binding</keyword>
<dbReference type="AlphaFoldDB" id="A0AAE3W401"/>
<keyword evidence="2" id="KW-0813">Transport</keyword>
<dbReference type="PROSITE" id="PS00211">
    <property type="entry name" value="ABC_TRANSPORTER_1"/>
    <property type="match status" value="1"/>
</dbReference>
<keyword evidence="5 10" id="KW-0067">ATP-binding</keyword>
<sequence length="303" mass="32811">MSVIELRNLTKRYGDTVAVRDVSLTVEPGEIFGIIGPNGAGKTTTVEMAAGLRRPDGGSVRILGLDPRRDRTELRRRLGMQLQESALPDKLRVGEAMRLYASFYPAPADWRELLDLLGLGEKRNTPFAKLSGGQKQRLSIALALVGNPRVAFLDELTTGLDPAARRETWDLIESVRNRGVTVVLVSHFMEEVDRLCDRIAIIEAGRVLAVDSPAGLIGTAAADQQRIRFVPDAPLPADFLADAPGVTVDRSGRTVVITGGGDLLFTVVSALAVAGIRPRELRMDQATLDDAFLALTGRALHQD</sequence>
<dbReference type="Proteomes" id="UP001240236">
    <property type="component" value="Unassembled WGS sequence"/>
</dbReference>
<name>A0AAE3W401_9ACTN</name>
<dbReference type="Pfam" id="PF00005">
    <property type="entry name" value="ABC_tran"/>
    <property type="match status" value="1"/>
</dbReference>
<keyword evidence="11" id="KW-1185">Reference proteome</keyword>
<gene>
    <name evidence="10" type="ORF">J2S42_005693</name>
</gene>
<dbReference type="GO" id="GO:0005886">
    <property type="term" value="C:plasma membrane"/>
    <property type="evidence" value="ECO:0007669"/>
    <property type="project" value="UniProtKB-SubCell"/>
</dbReference>
<dbReference type="PANTHER" id="PTHR42711:SF16">
    <property type="entry name" value="ABC TRANSPORTER ATP-BINDING PROTEIN"/>
    <property type="match status" value="1"/>
</dbReference>